<dbReference type="GO" id="GO:0003729">
    <property type="term" value="F:mRNA binding"/>
    <property type="evidence" value="ECO:0007669"/>
    <property type="project" value="TreeGrafter"/>
</dbReference>
<dbReference type="PANTHER" id="PTHR11208:SF125">
    <property type="entry name" value="KH DOMAIN-CONTAINING RNA-BINDING PROTEIN QKI"/>
    <property type="match status" value="1"/>
</dbReference>
<reference evidence="3 4" key="1">
    <citation type="submission" date="2015-12" db="EMBL/GenBank/DDBJ databases">
        <title>The genome of Folsomia candida.</title>
        <authorList>
            <person name="Faddeeva A."/>
            <person name="Derks M.F."/>
            <person name="Anvar Y."/>
            <person name="Smit S."/>
            <person name="Van Straalen N."/>
            <person name="Roelofs D."/>
        </authorList>
    </citation>
    <scope>NUCLEOTIDE SEQUENCE [LARGE SCALE GENOMIC DNA]</scope>
    <source>
        <strain evidence="3 4">VU population</strain>
        <tissue evidence="3">Whole body</tissue>
    </source>
</reference>
<dbReference type="Gene3D" id="1.20.5.4010">
    <property type="match status" value="1"/>
</dbReference>
<sequence>MCPYFWKIWEDYLFTESFSEGMIPLCQSPFSLDKEEEEIARVRGNLFHLSGTKVEPLELPEPVGPVVTSSEKVYVPVKEHPDFNFVGRILGPRGMTAKQLEQETGCKIMEEVNRGKPNWEHLNDELHVLITVEDTENRAKVKLQRAVDEVKKLLIPAEGEDELKKRQLMELAIINGTYRDSKESRDSRNQAAVSAAAAQLVSPQQVPLSALRAASTPLGFYGFLKHKNMMESLHSSPYLGQLEQQTHLLNFDATGAPLIISPHRLSNGLNAAAAAAAASGHPQLMAQHGDSLLYAASPYTTADYATYLQLAEYPPEHGGLFAR</sequence>
<protein>
    <submittedName>
        <fullName evidence="3">Protein held out wings</fullName>
    </submittedName>
</protein>
<dbReference type="Proteomes" id="UP000198287">
    <property type="component" value="Unassembled WGS sequence"/>
</dbReference>
<dbReference type="InterPro" id="IPR004087">
    <property type="entry name" value="KH_dom"/>
</dbReference>
<dbReference type="SMART" id="SM00322">
    <property type="entry name" value="KH"/>
    <property type="match status" value="1"/>
</dbReference>
<dbReference type="PANTHER" id="PTHR11208">
    <property type="entry name" value="RNA-BINDING PROTEIN RELATED"/>
    <property type="match status" value="1"/>
</dbReference>
<dbReference type="GO" id="GO:0048024">
    <property type="term" value="P:regulation of mRNA splicing, via spliceosome"/>
    <property type="evidence" value="ECO:0007669"/>
    <property type="project" value="TreeGrafter"/>
</dbReference>
<dbReference type="EMBL" id="LNIX01000022">
    <property type="protein sequence ID" value="OXA43485.1"/>
    <property type="molecule type" value="Genomic_DNA"/>
</dbReference>
<proteinExistence type="predicted"/>
<evidence type="ECO:0000256" key="1">
    <source>
        <dbReference type="ARBA" id="ARBA00022884"/>
    </source>
</evidence>
<dbReference type="InterPro" id="IPR036612">
    <property type="entry name" value="KH_dom_type_1_sf"/>
</dbReference>
<organism evidence="3 4">
    <name type="scientific">Folsomia candida</name>
    <name type="common">Springtail</name>
    <dbReference type="NCBI Taxonomy" id="158441"/>
    <lineage>
        <taxon>Eukaryota</taxon>
        <taxon>Metazoa</taxon>
        <taxon>Ecdysozoa</taxon>
        <taxon>Arthropoda</taxon>
        <taxon>Hexapoda</taxon>
        <taxon>Collembola</taxon>
        <taxon>Entomobryomorpha</taxon>
        <taxon>Isotomoidea</taxon>
        <taxon>Isotomidae</taxon>
        <taxon>Proisotominae</taxon>
        <taxon>Folsomia</taxon>
    </lineage>
</organism>
<name>A0A226DD39_FOLCA</name>
<dbReference type="GO" id="GO:0005634">
    <property type="term" value="C:nucleus"/>
    <property type="evidence" value="ECO:0007669"/>
    <property type="project" value="TreeGrafter"/>
</dbReference>
<keyword evidence="4" id="KW-1185">Reference proteome</keyword>
<evidence type="ECO:0000259" key="2">
    <source>
        <dbReference type="SMART" id="SM00322"/>
    </source>
</evidence>
<dbReference type="SUPFAM" id="SSF54791">
    <property type="entry name" value="Eukaryotic type KH-domain (KH-domain type I)"/>
    <property type="match status" value="1"/>
</dbReference>
<gene>
    <name evidence="3" type="ORF">Fcan01_21881</name>
</gene>
<dbReference type="Gene3D" id="3.30.1370.10">
    <property type="entry name" value="K Homology domain, type 1"/>
    <property type="match status" value="1"/>
</dbReference>
<evidence type="ECO:0000313" key="3">
    <source>
        <dbReference type="EMBL" id="OXA43485.1"/>
    </source>
</evidence>
<dbReference type="InterPro" id="IPR055256">
    <property type="entry name" value="KH_1_KHDC4/BBP-like"/>
</dbReference>
<dbReference type="AlphaFoldDB" id="A0A226DD39"/>
<dbReference type="OrthoDB" id="6777263at2759"/>
<dbReference type="Pfam" id="PF22675">
    <property type="entry name" value="KH-I_KHDC4-BBP"/>
    <property type="match status" value="1"/>
</dbReference>
<dbReference type="InterPro" id="IPR045071">
    <property type="entry name" value="BBP-like"/>
</dbReference>
<feature type="domain" description="K Homology" evidence="2">
    <location>
        <begin position="67"/>
        <end position="151"/>
    </location>
</feature>
<keyword evidence="1" id="KW-0694">RNA-binding</keyword>
<dbReference type="STRING" id="158441.A0A226DD39"/>
<comment type="caution">
    <text evidence="3">The sequence shown here is derived from an EMBL/GenBank/DDBJ whole genome shotgun (WGS) entry which is preliminary data.</text>
</comment>
<evidence type="ECO:0000313" key="4">
    <source>
        <dbReference type="Proteomes" id="UP000198287"/>
    </source>
</evidence>
<accession>A0A226DD39</accession>